<protein>
    <submittedName>
        <fullName evidence="2">NADH:ubiquinone oxidoreductase subunit NDUFA12</fullName>
    </submittedName>
</protein>
<dbReference type="GO" id="GO:0045271">
    <property type="term" value="C:respiratory chain complex I"/>
    <property type="evidence" value="ECO:0007669"/>
    <property type="project" value="InterPro"/>
</dbReference>
<dbReference type="Pfam" id="PF05071">
    <property type="entry name" value="NDUFA12"/>
    <property type="match status" value="1"/>
</dbReference>
<dbReference type="EMBL" id="NOXU01000030">
    <property type="protein sequence ID" value="OYQ33500.1"/>
    <property type="molecule type" value="Genomic_DNA"/>
</dbReference>
<feature type="region of interest" description="Disordered" evidence="1">
    <location>
        <begin position="87"/>
        <end position="129"/>
    </location>
</feature>
<accession>A0A255YYK2</accession>
<proteinExistence type="predicted"/>
<keyword evidence="3" id="KW-1185">Reference proteome</keyword>
<evidence type="ECO:0000256" key="1">
    <source>
        <dbReference type="SAM" id="MobiDB-lite"/>
    </source>
</evidence>
<dbReference type="AlphaFoldDB" id="A0A255YYK2"/>
<keyword evidence="2" id="KW-0830">Ubiquinone</keyword>
<name>A0A255YYK2_9PROT</name>
<organism evidence="2 3">
    <name type="scientific">Niveispirillum lacus</name>
    <dbReference type="NCBI Taxonomy" id="1981099"/>
    <lineage>
        <taxon>Bacteria</taxon>
        <taxon>Pseudomonadati</taxon>
        <taxon>Pseudomonadota</taxon>
        <taxon>Alphaproteobacteria</taxon>
        <taxon>Rhodospirillales</taxon>
        <taxon>Azospirillaceae</taxon>
        <taxon>Niveispirillum</taxon>
    </lineage>
</organism>
<dbReference type="PANTHER" id="PTHR12910">
    <property type="entry name" value="NADH-UBIQUINONE OXIDOREDUCTASE SUBUNIT B17.2"/>
    <property type="match status" value="1"/>
</dbReference>
<reference evidence="2 3" key="1">
    <citation type="submission" date="2017-07" db="EMBL/GenBank/DDBJ databases">
        <title>Niveispirillum cyanobacteriorum sp. nov., isolated from cyanobacterial aggregates in a eutrophic lake.</title>
        <authorList>
            <person name="Cai H."/>
        </authorList>
    </citation>
    <scope>NUCLEOTIDE SEQUENCE [LARGE SCALE GENOMIC DNA]</scope>
    <source>
        <strain evidence="3">TH1-14</strain>
    </source>
</reference>
<dbReference type="PANTHER" id="PTHR12910:SF2">
    <property type="entry name" value="NADH DEHYDROGENASE [UBIQUINONE] 1 ALPHA SUBCOMPLEX SUBUNIT 12"/>
    <property type="match status" value="1"/>
</dbReference>
<gene>
    <name evidence="2" type="ORF">CHU95_13970</name>
</gene>
<dbReference type="RefSeq" id="WP_094456943.1">
    <property type="nucleotide sequence ID" value="NZ_NOXU01000030.1"/>
</dbReference>
<dbReference type="InterPro" id="IPR007763">
    <property type="entry name" value="NDUFA12"/>
</dbReference>
<comment type="caution">
    <text evidence="2">The sequence shown here is derived from an EMBL/GenBank/DDBJ whole genome shotgun (WGS) entry which is preliminary data.</text>
</comment>
<sequence>MSDRISLATWMANIQIRLLVWRAGRLVGSDAAGNRYFEEKKARPGMKARRWVLYKGEPEATKVPPEWHGWMHYNMASPLPADSPFHKPWQKPYLPNPTGTTQAYRPPGHLFAGGKRDKATGDYEAWTPN</sequence>
<dbReference type="GO" id="GO:0006979">
    <property type="term" value="P:response to oxidative stress"/>
    <property type="evidence" value="ECO:0007669"/>
    <property type="project" value="TreeGrafter"/>
</dbReference>
<dbReference type="NCBIfam" id="NF006040">
    <property type="entry name" value="PRK08183.1"/>
    <property type="match status" value="1"/>
</dbReference>
<evidence type="ECO:0000313" key="3">
    <source>
        <dbReference type="Proteomes" id="UP000216998"/>
    </source>
</evidence>
<dbReference type="OrthoDB" id="9795340at2"/>
<evidence type="ECO:0000313" key="2">
    <source>
        <dbReference type="EMBL" id="OYQ33500.1"/>
    </source>
</evidence>
<dbReference type="Proteomes" id="UP000216998">
    <property type="component" value="Unassembled WGS sequence"/>
</dbReference>